<dbReference type="Proteomes" id="UP001595906">
    <property type="component" value="Unassembled WGS sequence"/>
</dbReference>
<keyword evidence="1" id="KW-1133">Transmembrane helix</keyword>
<comment type="caution">
    <text evidence="2">The sequence shown here is derived from an EMBL/GenBank/DDBJ whole genome shotgun (WGS) entry which is preliminary data.</text>
</comment>
<gene>
    <name evidence="2" type="ORF">ACFOW1_00660</name>
</gene>
<keyword evidence="1" id="KW-0812">Transmembrane</keyword>
<keyword evidence="3" id="KW-1185">Reference proteome</keyword>
<organism evidence="2 3">
    <name type="scientific">Parasediminibacterium paludis</name>
    <dbReference type="NCBI Taxonomy" id="908966"/>
    <lineage>
        <taxon>Bacteria</taxon>
        <taxon>Pseudomonadati</taxon>
        <taxon>Bacteroidota</taxon>
        <taxon>Chitinophagia</taxon>
        <taxon>Chitinophagales</taxon>
        <taxon>Chitinophagaceae</taxon>
        <taxon>Parasediminibacterium</taxon>
    </lineage>
</organism>
<proteinExistence type="predicted"/>
<feature type="transmembrane region" description="Helical" evidence="1">
    <location>
        <begin position="6"/>
        <end position="25"/>
    </location>
</feature>
<evidence type="ECO:0000313" key="2">
    <source>
        <dbReference type="EMBL" id="MFC4230381.1"/>
    </source>
</evidence>
<dbReference type="EMBL" id="JBHSDC010000002">
    <property type="protein sequence ID" value="MFC4230381.1"/>
    <property type="molecule type" value="Genomic_DNA"/>
</dbReference>
<protein>
    <submittedName>
        <fullName evidence="2">Uncharacterized protein</fullName>
    </submittedName>
</protein>
<dbReference type="RefSeq" id="WP_379011502.1">
    <property type="nucleotide sequence ID" value="NZ_JBHSDC010000002.1"/>
</dbReference>
<accession>A0ABV8PUN0</accession>
<keyword evidence="1" id="KW-0472">Membrane</keyword>
<reference evidence="3" key="1">
    <citation type="journal article" date="2019" name="Int. J. Syst. Evol. Microbiol.">
        <title>The Global Catalogue of Microorganisms (GCM) 10K type strain sequencing project: providing services to taxonomists for standard genome sequencing and annotation.</title>
        <authorList>
            <consortium name="The Broad Institute Genomics Platform"/>
            <consortium name="The Broad Institute Genome Sequencing Center for Infectious Disease"/>
            <person name="Wu L."/>
            <person name="Ma J."/>
        </authorList>
    </citation>
    <scope>NUCLEOTIDE SEQUENCE [LARGE SCALE GENOMIC DNA]</scope>
    <source>
        <strain evidence="3">CECT 8010</strain>
    </source>
</reference>
<name>A0ABV8PUN0_9BACT</name>
<evidence type="ECO:0000313" key="3">
    <source>
        <dbReference type="Proteomes" id="UP001595906"/>
    </source>
</evidence>
<evidence type="ECO:0000256" key="1">
    <source>
        <dbReference type="SAM" id="Phobius"/>
    </source>
</evidence>
<feature type="transmembrane region" description="Helical" evidence="1">
    <location>
        <begin position="37"/>
        <end position="54"/>
    </location>
</feature>
<sequence length="62" mass="7279">MELNQIFHWYYLYLLQAYFTCRYAVKAICGLAPEYSFLKLLMVACIPVAGYFMAMKEPVEIV</sequence>